<dbReference type="GO" id="GO:0007346">
    <property type="term" value="P:regulation of mitotic cell cycle"/>
    <property type="evidence" value="ECO:0007669"/>
    <property type="project" value="TreeGrafter"/>
</dbReference>
<dbReference type="Gene3D" id="3.30.200.20">
    <property type="entry name" value="Phosphorylase Kinase, domain 1"/>
    <property type="match status" value="1"/>
</dbReference>
<dbReference type="STRING" id="984485.A0A1E4RE41"/>
<keyword evidence="3" id="KW-0067">ATP-binding</keyword>
<dbReference type="AlphaFoldDB" id="A0A1E4RE41"/>
<gene>
    <name evidence="5" type="ORF">HYPBUDRAFT_113296</name>
</gene>
<protein>
    <submittedName>
        <fullName evidence="5">Kinase-like protein</fullName>
    </submittedName>
</protein>
<evidence type="ECO:0000313" key="5">
    <source>
        <dbReference type="EMBL" id="ODV65534.1"/>
    </source>
</evidence>
<keyword evidence="2" id="KW-0547">Nucleotide-binding</keyword>
<dbReference type="GO" id="GO:0005737">
    <property type="term" value="C:cytoplasm"/>
    <property type="evidence" value="ECO:0007669"/>
    <property type="project" value="EnsemblFungi"/>
</dbReference>
<dbReference type="InterPro" id="IPR011009">
    <property type="entry name" value="Kinase-like_dom_sf"/>
</dbReference>
<dbReference type="PANTHER" id="PTHR24056">
    <property type="entry name" value="CELL DIVISION PROTEIN KINASE"/>
    <property type="match status" value="1"/>
</dbReference>
<dbReference type="GO" id="GO:0060633">
    <property type="term" value="P:negative regulation of transcription initiation by RNA polymerase II"/>
    <property type="evidence" value="ECO:0007669"/>
    <property type="project" value="EnsemblFungi"/>
</dbReference>
<dbReference type="OrthoDB" id="413582at2759"/>
<dbReference type="Gene3D" id="1.10.510.10">
    <property type="entry name" value="Transferase(Phosphotransferase) domain 1"/>
    <property type="match status" value="1"/>
</dbReference>
<dbReference type="PROSITE" id="PS50011">
    <property type="entry name" value="PROTEIN_KINASE_DOM"/>
    <property type="match status" value="1"/>
</dbReference>
<dbReference type="InterPro" id="IPR050108">
    <property type="entry name" value="CDK"/>
</dbReference>
<sequence length="317" mass="36414">MDTLNRYTDRHTVNTGQNSIIQRSVDSHTSQVVALKIIDVDFVKPPHSIKNEIRILQKLNNDSFLKYITHHKQYDDMIIVTEYYEQGDLTQLMEKYQTKRTKFNLNDPGDHKVVKKNNLPIDLADAIVLKLIEGLSFLHGQGIIHRDIKPLNIFFKNDNPIIADFGISYDTTIDNEEPANNKILDVSTGCYKAPELIFGVTDYGCAIDLWSMGVLISMMYSIHGDNVLEPNDPQVNDIYLISLIFKKFGTPVITHPCSDPRLYWPQMASDKYHFNKFEFDLFPRQPTNLLLPRCTNPGVLDLFDKMMVYDPGARTLN</sequence>
<dbReference type="SMART" id="SM00220">
    <property type="entry name" value="S_TKc"/>
    <property type="match status" value="1"/>
</dbReference>
<proteinExistence type="inferred from homology"/>
<dbReference type="GO" id="GO:0004674">
    <property type="term" value="F:protein serine/threonine kinase activity"/>
    <property type="evidence" value="ECO:0007669"/>
    <property type="project" value="TreeGrafter"/>
</dbReference>
<dbReference type="EMBL" id="KV454544">
    <property type="protein sequence ID" value="ODV65534.1"/>
    <property type="molecule type" value="Genomic_DNA"/>
</dbReference>
<accession>A0A1E4RE41</accession>
<dbReference type="GO" id="GO:0097472">
    <property type="term" value="F:cyclin-dependent protein kinase activity"/>
    <property type="evidence" value="ECO:0007669"/>
    <property type="project" value="EnsemblFungi"/>
</dbReference>
<dbReference type="PANTHER" id="PTHR24056:SF508">
    <property type="entry name" value="CYCLIN-DEPENDENT KINASE 10"/>
    <property type="match status" value="1"/>
</dbReference>
<dbReference type="PROSITE" id="PS00108">
    <property type="entry name" value="PROTEIN_KINASE_ST"/>
    <property type="match status" value="1"/>
</dbReference>
<keyword evidence="5" id="KW-0808">Transferase</keyword>
<organism evidence="5 6">
    <name type="scientific">Hyphopichia burtonii NRRL Y-1933</name>
    <dbReference type="NCBI Taxonomy" id="984485"/>
    <lineage>
        <taxon>Eukaryota</taxon>
        <taxon>Fungi</taxon>
        <taxon>Dikarya</taxon>
        <taxon>Ascomycota</taxon>
        <taxon>Saccharomycotina</taxon>
        <taxon>Pichiomycetes</taxon>
        <taxon>Debaryomycetaceae</taxon>
        <taxon>Hyphopichia</taxon>
    </lineage>
</organism>
<dbReference type="GeneID" id="30993505"/>
<reference evidence="6" key="1">
    <citation type="submission" date="2016-05" db="EMBL/GenBank/DDBJ databases">
        <title>Comparative genomics of biotechnologically important yeasts.</title>
        <authorList>
            <consortium name="DOE Joint Genome Institute"/>
            <person name="Riley R."/>
            <person name="Haridas S."/>
            <person name="Wolfe K.H."/>
            <person name="Lopes M.R."/>
            <person name="Hittinger C.T."/>
            <person name="Goker M."/>
            <person name="Salamov A."/>
            <person name="Wisecaver J."/>
            <person name="Long T.M."/>
            <person name="Aerts A.L."/>
            <person name="Barry K."/>
            <person name="Choi C."/>
            <person name="Clum A."/>
            <person name="Coughlan A.Y."/>
            <person name="Deshpande S."/>
            <person name="Douglass A.P."/>
            <person name="Hanson S.J."/>
            <person name="Klenk H.-P."/>
            <person name="Labutti K."/>
            <person name="Lapidus A."/>
            <person name="Lindquist E."/>
            <person name="Lipzen A."/>
            <person name="Meier-Kolthoff J.P."/>
            <person name="Ohm R.A."/>
            <person name="Otillar R.P."/>
            <person name="Pangilinan J."/>
            <person name="Peng Y."/>
            <person name="Rokas A."/>
            <person name="Rosa C.A."/>
            <person name="Scheuner C."/>
            <person name="Sibirny A.A."/>
            <person name="Slot J.C."/>
            <person name="Stielow J.B."/>
            <person name="Sun H."/>
            <person name="Kurtzman C.P."/>
            <person name="Blackwell M."/>
            <person name="Grigoriev I.V."/>
            <person name="Jeffries T.W."/>
        </authorList>
    </citation>
    <scope>NUCLEOTIDE SEQUENCE [LARGE SCALE GENOMIC DNA]</scope>
    <source>
        <strain evidence="6">NRRL Y-1933</strain>
    </source>
</reference>
<dbReference type="GO" id="GO:0051321">
    <property type="term" value="P:meiotic cell cycle"/>
    <property type="evidence" value="ECO:0007669"/>
    <property type="project" value="EnsemblFungi"/>
</dbReference>
<feature type="domain" description="Protein kinase" evidence="4">
    <location>
        <begin position="7"/>
        <end position="317"/>
    </location>
</feature>
<dbReference type="SUPFAM" id="SSF56112">
    <property type="entry name" value="Protein kinase-like (PK-like)"/>
    <property type="match status" value="1"/>
</dbReference>
<dbReference type="Pfam" id="PF00069">
    <property type="entry name" value="Pkinase"/>
    <property type="match status" value="1"/>
</dbReference>
<evidence type="ECO:0000256" key="1">
    <source>
        <dbReference type="ARBA" id="ARBA00006485"/>
    </source>
</evidence>
<dbReference type="InterPro" id="IPR008271">
    <property type="entry name" value="Ser/Thr_kinase_AS"/>
</dbReference>
<keyword evidence="6" id="KW-1185">Reference proteome</keyword>
<evidence type="ECO:0000256" key="2">
    <source>
        <dbReference type="ARBA" id="ARBA00022741"/>
    </source>
</evidence>
<dbReference type="RefSeq" id="XP_020074601.1">
    <property type="nucleotide sequence ID" value="XM_020218955.1"/>
</dbReference>
<dbReference type="GO" id="GO:0005524">
    <property type="term" value="F:ATP binding"/>
    <property type="evidence" value="ECO:0007669"/>
    <property type="project" value="UniProtKB-KW"/>
</dbReference>
<dbReference type="GO" id="GO:0005634">
    <property type="term" value="C:nucleus"/>
    <property type="evidence" value="ECO:0007669"/>
    <property type="project" value="TreeGrafter"/>
</dbReference>
<evidence type="ECO:0000313" key="6">
    <source>
        <dbReference type="Proteomes" id="UP000095085"/>
    </source>
</evidence>
<dbReference type="InterPro" id="IPR000719">
    <property type="entry name" value="Prot_kinase_dom"/>
</dbReference>
<name>A0A1E4RE41_9ASCO</name>
<keyword evidence="5" id="KW-0418">Kinase</keyword>
<comment type="similarity">
    <text evidence="1">Belongs to the protein kinase superfamily. CMGC Ser/Thr protein kinase family. CDC2/CDKX subfamily.</text>
</comment>
<evidence type="ECO:0000259" key="4">
    <source>
        <dbReference type="PROSITE" id="PS50011"/>
    </source>
</evidence>
<dbReference type="GO" id="GO:0000086">
    <property type="term" value="P:G2/M transition of mitotic cell cycle"/>
    <property type="evidence" value="ECO:0007669"/>
    <property type="project" value="EnsemblFungi"/>
</dbReference>
<dbReference type="Proteomes" id="UP000095085">
    <property type="component" value="Unassembled WGS sequence"/>
</dbReference>
<evidence type="ECO:0000256" key="3">
    <source>
        <dbReference type="ARBA" id="ARBA00022840"/>
    </source>
</evidence>